<organism evidence="2 3">
    <name type="scientific">Protopolystoma xenopodis</name>
    <dbReference type="NCBI Taxonomy" id="117903"/>
    <lineage>
        <taxon>Eukaryota</taxon>
        <taxon>Metazoa</taxon>
        <taxon>Spiralia</taxon>
        <taxon>Lophotrochozoa</taxon>
        <taxon>Platyhelminthes</taxon>
        <taxon>Monogenea</taxon>
        <taxon>Polyopisthocotylea</taxon>
        <taxon>Polystomatidea</taxon>
        <taxon>Polystomatidae</taxon>
        <taxon>Protopolystoma</taxon>
    </lineage>
</organism>
<evidence type="ECO:0000256" key="1">
    <source>
        <dbReference type="SAM" id="MobiDB-lite"/>
    </source>
</evidence>
<feature type="region of interest" description="Disordered" evidence="1">
    <location>
        <begin position="1"/>
        <end position="20"/>
    </location>
</feature>
<sequence>MREMTFPTDDTMPPVTSDAASLPPPLHHWQAPVAVGPLSDVVFPPDMIVASSTGSQAAILAATSVAEATSLPLNVTVFPNGSLHLPAGLSTRDLVGDYHCLAINPVVRLIATSRLVTEPRDSVARTNAGDEAEVAWLGRFAVKPTAYAVWLAWSGRRNADTPPAGQEGQATVKWGPGDDGGGENEIEAGRRNAPNVTMRSADNVAASGSVACFSTIYYRLPRVSMAWLSCRPKYKKRFFVYK</sequence>
<evidence type="ECO:0000313" key="2">
    <source>
        <dbReference type="EMBL" id="VEL22378.1"/>
    </source>
</evidence>
<evidence type="ECO:0000313" key="3">
    <source>
        <dbReference type="Proteomes" id="UP000784294"/>
    </source>
</evidence>
<feature type="region of interest" description="Disordered" evidence="1">
    <location>
        <begin position="160"/>
        <end position="192"/>
    </location>
</feature>
<comment type="caution">
    <text evidence="2">The sequence shown here is derived from an EMBL/GenBank/DDBJ whole genome shotgun (WGS) entry which is preliminary data.</text>
</comment>
<dbReference type="Proteomes" id="UP000784294">
    <property type="component" value="Unassembled WGS sequence"/>
</dbReference>
<gene>
    <name evidence="2" type="ORF">PXEA_LOCUS15818</name>
</gene>
<protein>
    <submittedName>
        <fullName evidence="2">Uncharacterized protein</fullName>
    </submittedName>
</protein>
<accession>A0A3S5BFI8</accession>
<name>A0A3S5BFI8_9PLAT</name>
<reference evidence="2" key="1">
    <citation type="submission" date="2018-11" db="EMBL/GenBank/DDBJ databases">
        <authorList>
            <consortium name="Pathogen Informatics"/>
        </authorList>
    </citation>
    <scope>NUCLEOTIDE SEQUENCE</scope>
</reference>
<dbReference type="EMBL" id="CAAALY010056094">
    <property type="protein sequence ID" value="VEL22378.1"/>
    <property type="molecule type" value="Genomic_DNA"/>
</dbReference>
<keyword evidence="3" id="KW-1185">Reference proteome</keyword>
<proteinExistence type="predicted"/>
<dbReference type="AlphaFoldDB" id="A0A3S5BFI8"/>